<organism evidence="2 3">
    <name type="scientific">Nakamurella flava</name>
    <dbReference type="NCBI Taxonomy" id="2576308"/>
    <lineage>
        <taxon>Bacteria</taxon>
        <taxon>Bacillati</taxon>
        <taxon>Actinomycetota</taxon>
        <taxon>Actinomycetes</taxon>
        <taxon>Nakamurellales</taxon>
        <taxon>Nakamurellaceae</taxon>
        <taxon>Nakamurella</taxon>
    </lineage>
</organism>
<accession>A0A4U6QAP8</accession>
<keyword evidence="3" id="KW-1185">Reference proteome</keyword>
<evidence type="ECO:0000313" key="3">
    <source>
        <dbReference type="Proteomes" id="UP000306985"/>
    </source>
</evidence>
<evidence type="ECO:0000256" key="1">
    <source>
        <dbReference type="SAM" id="Phobius"/>
    </source>
</evidence>
<gene>
    <name evidence="2" type="ORF">FDO65_19670</name>
</gene>
<feature type="transmembrane region" description="Helical" evidence="1">
    <location>
        <begin position="149"/>
        <end position="168"/>
    </location>
</feature>
<keyword evidence="1" id="KW-1133">Transmembrane helix</keyword>
<dbReference type="Proteomes" id="UP000306985">
    <property type="component" value="Unassembled WGS sequence"/>
</dbReference>
<evidence type="ECO:0000313" key="2">
    <source>
        <dbReference type="EMBL" id="TKV57033.1"/>
    </source>
</evidence>
<name>A0A4U6QAP8_9ACTN</name>
<dbReference type="AlphaFoldDB" id="A0A4U6QAP8"/>
<feature type="transmembrane region" description="Helical" evidence="1">
    <location>
        <begin position="237"/>
        <end position="256"/>
    </location>
</feature>
<dbReference type="OrthoDB" id="637094at2"/>
<keyword evidence="1" id="KW-0472">Membrane</keyword>
<protein>
    <submittedName>
        <fullName evidence="2">Uncharacterized protein</fullName>
    </submittedName>
</protein>
<dbReference type="EMBL" id="SZZH01000006">
    <property type="protein sequence ID" value="TKV57033.1"/>
    <property type="molecule type" value="Genomic_DNA"/>
</dbReference>
<comment type="caution">
    <text evidence="2">The sequence shown here is derived from an EMBL/GenBank/DDBJ whole genome shotgun (WGS) entry which is preliminary data.</text>
</comment>
<reference evidence="2 3" key="1">
    <citation type="submission" date="2019-05" db="EMBL/GenBank/DDBJ databases">
        <title>Nakamurella sp. N5BH11, whole genome shotgun sequence.</title>
        <authorList>
            <person name="Tuo L."/>
        </authorList>
    </citation>
    <scope>NUCLEOTIDE SEQUENCE [LARGE SCALE GENOMIC DNA]</scope>
    <source>
        <strain evidence="2 3">N5BH11</strain>
    </source>
</reference>
<proteinExistence type="predicted"/>
<feature type="transmembrane region" description="Helical" evidence="1">
    <location>
        <begin position="86"/>
        <end position="110"/>
    </location>
</feature>
<sequence length="272" mass="28629">MSAPSIDGYLSQLREQLAWRGEVDDIVDEYGDHLWSAFEAAQARGLSDADAAQEALDRVGPLDTVTHALQDGGADRYSLPSRGTRLAGIVAMIAGVGWSLVGLGWFGAYFRPGTWWGHFQAVLFPALPGLMILTVVGLAGVLFRVSRPLSARAGVALGIGGAGALVGVAEVGATPFWCGLLAVSTALTASALRGRSTLRCPVGSRTLLALWWAPTIPAHFLLQLWSDLNVVVIEAGWSIGFVSLGLGLTMFGRVLWGERVADRPAPTPLAAA</sequence>
<dbReference type="RefSeq" id="WP_137451419.1">
    <property type="nucleotide sequence ID" value="NZ_SZZH01000006.1"/>
</dbReference>
<feature type="transmembrane region" description="Helical" evidence="1">
    <location>
        <begin position="122"/>
        <end position="142"/>
    </location>
</feature>
<keyword evidence="1" id="KW-0812">Transmembrane</keyword>